<feature type="domain" description="Histidine kinase" evidence="9">
    <location>
        <begin position="467"/>
        <end position="581"/>
    </location>
</feature>
<keyword evidence="8" id="KW-0812">Transmembrane</keyword>
<feature type="domain" description="HAMP" evidence="10">
    <location>
        <begin position="306"/>
        <end position="358"/>
    </location>
</feature>
<dbReference type="InterPro" id="IPR010559">
    <property type="entry name" value="Sig_transdc_His_kin_internal"/>
</dbReference>
<evidence type="ECO:0000256" key="3">
    <source>
        <dbReference type="ARBA" id="ARBA00012438"/>
    </source>
</evidence>
<evidence type="ECO:0000259" key="9">
    <source>
        <dbReference type="PROSITE" id="PS50109"/>
    </source>
</evidence>
<dbReference type="PROSITE" id="PS50109">
    <property type="entry name" value="HIS_KIN"/>
    <property type="match status" value="1"/>
</dbReference>
<dbReference type="SUPFAM" id="SSF55874">
    <property type="entry name" value="ATPase domain of HSP90 chaperone/DNA topoisomerase II/histidine kinase"/>
    <property type="match status" value="1"/>
</dbReference>
<dbReference type="SMART" id="SM00387">
    <property type="entry name" value="HATPase_c"/>
    <property type="match status" value="1"/>
</dbReference>
<accession>F3ZVX1</accession>
<keyword evidence="8" id="KW-1133">Transmembrane helix</keyword>
<gene>
    <name evidence="11" type="ordered locus">Mahau_0122</name>
</gene>
<dbReference type="Proteomes" id="UP000008457">
    <property type="component" value="Chromosome"/>
</dbReference>
<dbReference type="PROSITE" id="PS50885">
    <property type="entry name" value="HAMP"/>
    <property type="match status" value="1"/>
</dbReference>
<dbReference type="KEGG" id="mas:Mahau_0122"/>
<dbReference type="PANTHER" id="PTHR34220:SF7">
    <property type="entry name" value="SENSOR HISTIDINE KINASE YPDA"/>
    <property type="match status" value="1"/>
</dbReference>
<evidence type="ECO:0000256" key="8">
    <source>
        <dbReference type="SAM" id="Phobius"/>
    </source>
</evidence>
<dbReference type="InterPro" id="IPR050640">
    <property type="entry name" value="Bact_2-comp_sensor_kinase"/>
</dbReference>
<comment type="catalytic activity">
    <reaction evidence="1">
        <text>ATP + protein L-histidine = ADP + protein N-phospho-L-histidine.</text>
        <dbReference type="EC" id="2.7.13.3"/>
    </reaction>
</comment>
<dbReference type="STRING" id="697281.Mahau_0122"/>
<keyword evidence="12" id="KW-1185">Reference proteome</keyword>
<protein>
    <recommendedName>
        <fullName evidence="3">histidine kinase</fullName>
        <ecNumber evidence="3">2.7.13.3</ecNumber>
    </recommendedName>
</protein>
<evidence type="ECO:0000256" key="6">
    <source>
        <dbReference type="ARBA" id="ARBA00022777"/>
    </source>
</evidence>
<dbReference type="EMBL" id="CP002360">
    <property type="protein sequence ID" value="AEE95345.1"/>
    <property type="molecule type" value="Genomic_DNA"/>
</dbReference>
<dbReference type="OrthoDB" id="9809348at2"/>
<keyword evidence="5" id="KW-0808">Transferase</keyword>
<feature type="transmembrane region" description="Helical" evidence="8">
    <location>
        <begin position="7"/>
        <end position="26"/>
    </location>
</feature>
<dbReference type="InterPro" id="IPR036890">
    <property type="entry name" value="HATPase_C_sf"/>
</dbReference>
<reference evidence="11 12" key="2">
    <citation type="journal article" date="2011" name="Stand. Genomic Sci.">
        <title>Complete genome sequence of Mahella australiensis type strain (50-1 BON).</title>
        <authorList>
            <person name="Sikorski J."/>
            <person name="Teshima H."/>
            <person name="Nolan M."/>
            <person name="Lucas S."/>
            <person name="Hammon N."/>
            <person name="Deshpande S."/>
            <person name="Cheng J.F."/>
            <person name="Pitluck S."/>
            <person name="Liolios K."/>
            <person name="Pagani I."/>
            <person name="Ivanova N."/>
            <person name="Huntemann M."/>
            <person name="Mavromatis K."/>
            <person name="Ovchinikova G."/>
            <person name="Pati A."/>
            <person name="Tapia R."/>
            <person name="Han C."/>
            <person name="Goodwin L."/>
            <person name="Chen A."/>
            <person name="Palaniappan K."/>
            <person name="Land M."/>
            <person name="Hauser L."/>
            <person name="Ngatchou-Djao O.D."/>
            <person name="Rohde M."/>
            <person name="Pukall R."/>
            <person name="Spring S."/>
            <person name="Abt B."/>
            <person name="Goker M."/>
            <person name="Detter J.C."/>
            <person name="Woyke T."/>
            <person name="Bristow J."/>
            <person name="Markowitz V."/>
            <person name="Hugenholtz P."/>
            <person name="Eisen J.A."/>
            <person name="Kyrpides N.C."/>
            <person name="Klenk H.P."/>
            <person name="Lapidus A."/>
        </authorList>
    </citation>
    <scope>NUCLEOTIDE SEQUENCE [LARGE SCALE GENOMIC DNA]</scope>
    <source>
        <strain evidence="12">DSM 15567 / CIP 107919 / 50-1 BON</strain>
    </source>
</reference>
<feature type="transmembrane region" description="Helical" evidence="8">
    <location>
        <begin position="285"/>
        <end position="304"/>
    </location>
</feature>
<dbReference type="InterPro" id="IPR005467">
    <property type="entry name" value="His_kinase_dom"/>
</dbReference>
<evidence type="ECO:0000256" key="4">
    <source>
        <dbReference type="ARBA" id="ARBA00022553"/>
    </source>
</evidence>
<keyword evidence="4" id="KW-0597">Phosphoprotein</keyword>
<dbReference type="CDD" id="cd06225">
    <property type="entry name" value="HAMP"/>
    <property type="match status" value="1"/>
</dbReference>
<dbReference type="AlphaFoldDB" id="F3ZVX1"/>
<dbReference type="InterPro" id="IPR004358">
    <property type="entry name" value="Sig_transdc_His_kin-like_C"/>
</dbReference>
<dbReference type="GO" id="GO:0016020">
    <property type="term" value="C:membrane"/>
    <property type="evidence" value="ECO:0007669"/>
    <property type="project" value="UniProtKB-SubCell"/>
</dbReference>
<dbReference type="HOGENOM" id="CLU_020473_6_0_9"/>
<dbReference type="Pfam" id="PF02518">
    <property type="entry name" value="HATPase_c"/>
    <property type="match status" value="1"/>
</dbReference>
<dbReference type="PRINTS" id="PR00344">
    <property type="entry name" value="BCTRLSENSOR"/>
</dbReference>
<proteinExistence type="predicted"/>
<dbReference type="SMART" id="SM00304">
    <property type="entry name" value="HAMP"/>
    <property type="match status" value="1"/>
</dbReference>
<evidence type="ECO:0000256" key="1">
    <source>
        <dbReference type="ARBA" id="ARBA00000085"/>
    </source>
</evidence>
<evidence type="ECO:0000313" key="11">
    <source>
        <dbReference type="EMBL" id="AEE95345.1"/>
    </source>
</evidence>
<sequence>MKIKNKLLISYMLVVLLPVLLVGIILTNAIKEMALDAAVKEASDNVNRIYNKLNETFNTTIDISLQVQGDDNLEALLSASYTSVSDILDAYNHYKTFDSYLLLYSQLQDIKLYVYNLSILNSGYFIRITDDVYETSWYKNIYQKKGQISWQYVYDEQKDEYSLCVTGLLKNRYASSPLGVMLISLKNDYLNSIFENEPFDVMLIDDTGHVVAAKDRDLTGKTVKETGLYDIAAASDGIYKMMYGNDLFQVIVRDIMPSVNNENFKIVSLFPIKEIEAKTAPASRLGFSIIGLSLAVALALIFIFSNTMSARIMAISKDMHRIAGGDFDFSPTLKGKDEIGQLSRDLGVLTKSIKTLIHEVYESNMQKSQLMAKQKEIKLQMLASQINPHFLFNTLETIRMQAHCSGEKEIARVVKLLGKIIRRNLEVGNELVKLSSEIEVVNDYLDIERFRYGDKIDYNISCQEGIADYMILPLLIQPVVENAIVHGLERKQGKGNIDVDILKEGGLLKIIIQDDGMGMDDEELNKVITALDKIDDMPGYRIGLRNVHQRIRLFYGDGYGIKIYSKSGNGTRVEIILPGNEVIPC</sequence>
<evidence type="ECO:0000256" key="5">
    <source>
        <dbReference type="ARBA" id="ARBA00022679"/>
    </source>
</evidence>
<dbReference type="RefSeq" id="WP_013779779.1">
    <property type="nucleotide sequence ID" value="NC_015520.1"/>
</dbReference>
<dbReference type="GO" id="GO:0000155">
    <property type="term" value="F:phosphorelay sensor kinase activity"/>
    <property type="evidence" value="ECO:0007669"/>
    <property type="project" value="InterPro"/>
</dbReference>
<name>F3ZVX1_MAHA5</name>
<dbReference type="SUPFAM" id="SSF158472">
    <property type="entry name" value="HAMP domain-like"/>
    <property type="match status" value="1"/>
</dbReference>
<dbReference type="PANTHER" id="PTHR34220">
    <property type="entry name" value="SENSOR HISTIDINE KINASE YPDA"/>
    <property type="match status" value="1"/>
</dbReference>
<keyword evidence="7" id="KW-0902">Two-component regulatory system</keyword>
<keyword evidence="8" id="KW-0472">Membrane</keyword>
<dbReference type="Gene3D" id="3.30.565.10">
    <property type="entry name" value="Histidine kinase-like ATPase, C-terminal domain"/>
    <property type="match status" value="1"/>
</dbReference>
<evidence type="ECO:0000256" key="2">
    <source>
        <dbReference type="ARBA" id="ARBA00004370"/>
    </source>
</evidence>
<organism evidence="11 12">
    <name type="scientific">Mahella australiensis (strain DSM 15567 / CIP 107919 / 50-1 BON)</name>
    <dbReference type="NCBI Taxonomy" id="697281"/>
    <lineage>
        <taxon>Bacteria</taxon>
        <taxon>Bacillati</taxon>
        <taxon>Bacillota</taxon>
        <taxon>Clostridia</taxon>
        <taxon>Thermoanaerobacterales</taxon>
        <taxon>Thermoanaerobacterales Family IV. Incertae Sedis</taxon>
        <taxon>Mahella</taxon>
    </lineage>
</organism>
<keyword evidence="6 11" id="KW-0418">Kinase</keyword>
<comment type="subcellular location">
    <subcellularLocation>
        <location evidence="2">Membrane</location>
    </subcellularLocation>
</comment>
<dbReference type="InterPro" id="IPR003660">
    <property type="entry name" value="HAMP_dom"/>
</dbReference>
<evidence type="ECO:0000256" key="7">
    <source>
        <dbReference type="ARBA" id="ARBA00023012"/>
    </source>
</evidence>
<dbReference type="InterPro" id="IPR003594">
    <property type="entry name" value="HATPase_dom"/>
</dbReference>
<dbReference type="Pfam" id="PF06580">
    <property type="entry name" value="His_kinase"/>
    <property type="match status" value="1"/>
</dbReference>
<evidence type="ECO:0000313" key="12">
    <source>
        <dbReference type="Proteomes" id="UP000008457"/>
    </source>
</evidence>
<dbReference type="EC" id="2.7.13.3" evidence="3"/>
<reference evidence="12" key="1">
    <citation type="submission" date="2010-11" db="EMBL/GenBank/DDBJ databases">
        <title>The complete genome of Mahella australiensis DSM 15567.</title>
        <authorList>
            <consortium name="US DOE Joint Genome Institute (JGI-PGF)"/>
            <person name="Lucas S."/>
            <person name="Copeland A."/>
            <person name="Lapidus A."/>
            <person name="Bruce D."/>
            <person name="Goodwin L."/>
            <person name="Pitluck S."/>
            <person name="Kyrpides N."/>
            <person name="Mavromatis K."/>
            <person name="Pagani I."/>
            <person name="Ivanova N."/>
            <person name="Teshima H."/>
            <person name="Brettin T."/>
            <person name="Detter J.C."/>
            <person name="Han C."/>
            <person name="Tapia R."/>
            <person name="Land M."/>
            <person name="Hauser L."/>
            <person name="Markowitz V."/>
            <person name="Cheng J.-F."/>
            <person name="Hugenholtz P."/>
            <person name="Woyke T."/>
            <person name="Wu D."/>
            <person name="Spring S."/>
            <person name="Pukall R."/>
            <person name="Steenblock K."/>
            <person name="Schneider S."/>
            <person name="Klenk H.-P."/>
            <person name="Eisen J.A."/>
        </authorList>
    </citation>
    <scope>NUCLEOTIDE SEQUENCE [LARGE SCALE GENOMIC DNA]</scope>
    <source>
        <strain evidence="12">DSM 15567 / CIP 107919 / 50-1 BON</strain>
    </source>
</reference>
<dbReference type="Gene3D" id="6.10.340.10">
    <property type="match status" value="1"/>
</dbReference>
<dbReference type="eggNOG" id="COG2972">
    <property type="taxonomic scope" value="Bacteria"/>
</dbReference>
<evidence type="ECO:0000259" key="10">
    <source>
        <dbReference type="PROSITE" id="PS50885"/>
    </source>
</evidence>